<organism evidence="1 2">
    <name type="scientific">Polyangium jinanense</name>
    <dbReference type="NCBI Taxonomy" id="2829994"/>
    <lineage>
        <taxon>Bacteria</taxon>
        <taxon>Pseudomonadati</taxon>
        <taxon>Myxococcota</taxon>
        <taxon>Polyangia</taxon>
        <taxon>Polyangiales</taxon>
        <taxon>Polyangiaceae</taxon>
        <taxon>Polyangium</taxon>
    </lineage>
</organism>
<reference evidence="1 2" key="1">
    <citation type="submission" date="2021-04" db="EMBL/GenBank/DDBJ databases">
        <title>Genome analysis of Polyangium sp.</title>
        <authorList>
            <person name="Li Y."/>
            <person name="Wang J."/>
        </authorList>
    </citation>
    <scope>NUCLEOTIDE SEQUENCE [LARGE SCALE GENOMIC DNA]</scope>
    <source>
        <strain evidence="1 2">SDU14</strain>
    </source>
</reference>
<dbReference type="RefSeq" id="WP_272427831.1">
    <property type="nucleotide sequence ID" value="NZ_JAGTJJ010000076.1"/>
</dbReference>
<accession>A0A9X4AZV2</accession>
<name>A0A9X4AZV2_9BACT</name>
<dbReference type="PROSITE" id="PS51257">
    <property type="entry name" value="PROKAR_LIPOPROTEIN"/>
    <property type="match status" value="1"/>
</dbReference>
<protein>
    <submittedName>
        <fullName evidence="1">Uncharacterized protein</fullName>
    </submittedName>
</protein>
<keyword evidence="2" id="KW-1185">Reference proteome</keyword>
<proteinExistence type="predicted"/>
<evidence type="ECO:0000313" key="2">
    <source>
        <dbReference type="Proteomes" id="UP001151081"/>
    </source>
</evidence>
<dbReference type="Proteomes" id="UP001151081">
    <property type="component" value="Unassembled WGS sequence"/>
</dbReference>
<comment type="caution">
    <text evidence="1">The sequence shown here is derived from an EMBL/GenBank/DDBJ whole genome shotgun (WGS) entry which is preliminary data.</text>
</comment>
<dbReference type="AlphaFoldDB" id="A0A9X4AZV2"/>
<dbReference type="SUPFAM" id="SSF101898">
    <property type="entry name" value="NHL repeat"/>
    <property type="match status" value="1"/>
</dbReference>
<dbReference type="PANTHER" id="PTHR42754">
    <property type="entry name" value="ENDOGLUCANASE"/>
    <property type="match status" value="1"/>
</dbReference>
<dbReference type="EMBL" id="JAGTJJ010000076">
    <property type="protein sequence ID" value="MDC3988537.1"/>
    <property type="molecule type" value="Genomic_DNA"/>
</dbReference>
<sequence length="465" mass="48168">MSFLRLLGLVGLSAWFVGCGNEVAETSFVDPGTALWARRFGRGSYVEPVGLVGVASGGVVVSGRFYGDVDLGGGTLPGPGNNYQAYVARYDGEGNHVYSRAFGAEFAEMSNDVAVFPDGSALIVGTFGWPVDLDGITLPWGGSDDAFVAKLDPAGKVVWARTFGGAGVQRGTAVAAMPDGGAVVAGQTLGEVDLGIGEPQDTSFGSFVVRLDAKGASSWSQMLKGGGEVVTVEDIAVQGERIAVVGQFMNAMVVGFEDQLVQSNGFQDGYVVTYDSDGKPLWFHVMGAAGYYDDARSVAFTADGGLVITGDVEGNVDLGGGFIQAVGEYDTNTYLLELDAASNHRRSVLYGGDGWDRGHGVAVTAGGGVIITGEMAGRMSFGEASLAASEAEIWGDAFVAELDADRNPVFLRRFGGSEMQMGQRAAVDGEGRVYIAGTAVGAVDFGLGPTPSSGYYETFLVALAP</sequence>
<evidence type="ECO:0000313" key="1">
    <source>
        <dbReference type="EMBL" id="MDC3988537.1"/>
    </source>
</evidence>
<dbReference type="PANTHER" id="PTHR42754:SF1">
    <property type="entry name" value="LIPOPROTEIN"/>
    <property type="match status" value="1"/>
</dbReference>
<gene>
    <name evidence="1" type="ORF">KEG57_49175</name>
</gene>